<keyword evidence="1" id="KW-0456">Lyase</keyword>
<keyword evidence="1" id="KW-0997">Cell inner membrane</keyword>
<keyword evidence="1" id="KW-0472">Membrane</keyword>
<sequence length="328" mass="35723">MKSLAKFFFTTGLALVAAVLLVVFWPVPLSESKLLVRVPPGASLRTAAQSLNEGGVGVPAWIISGVGRIAGLSTSIKAGSYEFDEGIALWALLRKLSSGDTSQADVLFVEGSTFREMRAKLNGQPELLHITRDMNDADIMSRLGMAGQSPEGWFFPDTYRFDKRSEDIAVLQRALAAMQKQLNTVWLSRDANLPLKSTYELLILASIVEKETGTASDRAQIAGVFINRLRKGMRLQTDPTVIYGLGERFDGNLRKADLQRDTPHNTYTRAGLPPTPICMPGLAALQAVAHPAKTDALYFVAKGDGSSQFSATLDAHNRAVNQYQRGKP</sequence>
<dbReference type="GO" id="GO:0071555">
    <property type="term" value="P:cell wall organization"/>
    <property type="evidence" value="ECO:0007669"/>
    <property type="project" value="UniProtKB-KW"/>
</dbReference>
<keyword evidence="1" id="KW-1133">Transmembrane helix</keyword>
<evidence type="ECO:0000313" key="2">
    <source>
        <dbReference type="EMBL" id="BBU69414.1"/>
    </source>
</evidence>
<feature type="site" description="Important for catalytic activity" evidence="1">
    <location>
        <position position="211"/>
    </location>
</feature>
<dbReference type="PANTHER" id="PTHR30518">
    <property type="entry name" value="ENDOLYTIC MUREIN TRANSGLYCOSYLASE"/>
    <property type="match status" value="1"/>
</dbReference>
<dbReference type="InterPro" id="IPR003770">
    <property type="entry name" value="MLTG-like"/>
</dbReference>
<keyword evidence="1" id="KW-0812">Transmembrane</keyword>
<dbReference type="Proteomes" id="UP000463961">
    <property type="component" value="Chromosome"/>
</dbReference>
<organism evidence="2 3">
    <name type="scientific">Fluviibacter phosphoraccumulans</name>
    <dbReference type="NCBI Taxonomy" id="1751046"/>
    <lineage>
        <taxon>Bacteria</taxon>
        <taxon>Pseudomonadati</taxon>
        <taxon>Pseudomonadota</taxon>
        <taxon>Betaproteobacteria</taxon>
        <taxon>Rhodocyclales</taxon>
        <taxon>Fluviibacteraceae</taxon>
        <taxon>Fluviibacter</taxon>
    </lineage>
</organism>
<accession>A0A679I4H7</accession>
<comment type="function">
    <text evidence="1">Functions as a peptidoglycan terminase that cleaves nascent peptidoglycan strands endolytically to terminate their elongation.</text>
</comment>
<dbReference type="EMBL" id="AP022345">
    <property type="protein sequence ID" value="BBU69414.1"/>
    <property type="molecule type" value="Genomic_DNA"/>
</dbReference>
<dbReference type="OrthoDB" id="9814591at2"/>
<dbReference type="PANTHER" id="PTHR30518:SF2">
    <property type="entry name" value="ENDOLYTIC MUREIN TRANSGLYCOSYLASE"/>
    <property type="match status" value="1"/>
</dbReference>
<dbReference type="GO" id="GO:0009252">
    <property type="term" value="P:peptidoglycan biosynthetic process"/>
    <property type="evidence" value="ECO:0007669"/>
    <property type="project" value="UniProtKB-UniRule"/>
</dbReference>
<dbReference type="GO" id="GO:0008932">
    <property type="term" value="F:lytic endotransglycosylase activity"/>
    <property type="evidence" value="ECO:0007669"/>
    <property type="project" value="UniProtKB-UniRule"/>
</dbReference>
<protein>
    <recommendedName>
        <fullName evidence="1">Endolytic murein transglycosylase</fullName>
        <ecNumber evidence="1">4.2.2.29</ecNumber>
    </recommendedName>
    <alternativeName>
        <fullName evidence="1">Peptidoglycan lytic transglycosylase</fullName>
    </alternativeName>
    <alternativeName>
        <fullName evidence="1">Peptidoglycan polymerization terminase</fullName>
    </alternativeName>
</protein>
<comment type="catalytic activity">
    <reaction evidence="1">
        <text>a peptidoglycan chain = a peptidoglycan chain with N-acetyl-1,6-anhydromuramyl-[peptide] at the reducing end + a peptidoglycan chain with N-acetylglucosamine at the non-reducing end.</text>
        <dbReference type="EC" id="4.2.2.29"/>
    </reaction>
</comment>
<gene>
    <name evidence="1" type="primary">mltG</name>
    <name evidence="2" type="ORF">ICHIAU1_16970</name>
</gene>
<keyword evidence="2" id="KW-0449">Lipoprotein</keyword>
<dbReference type="GO" id="GO:0005886">
    <property type="term" value="C:plasma membrane"/>
    <property type="evidence" value="ECO:0007669"/>
    <property type="project" value="UniProtKB-UniRule"/>
</dbReference>
<dbReference type="Pfam" id="PF02618">
    <property type="entry name" value="YceG"/>
    <property type="match status" value="1"/>
</dbReference>
<keyword evidence="3" id="KW-1185">Reference proteome</keyword>
<evidence type="ECO:0000256" key="1">
    <source>
        <dbReference type="HAMAP-Rule" id="MF_02065"/>
    </source>
</evidence>
<dbReference type="HAMAP" id="MF_02065">
    <property type="entry name" value="MltG"/>
    <property type="match status" value="1"/>
</dbReference>
<keyword evidence="1" id="KW-0961">Cell wall biogenesis/degradation</keyword>
<dbReference type="Gene3D" id="3.30.1490.480">
    <property type="entry name" value="Endolytic murein transglycosylase"/>
    <property type="match status" value="1"/>
</dbReference>
<dbReference type="CDD" id="cd08010">
    <property type="entry name" value="MltG_like"/>
    <property type="match status" value="1"/>
</dbReference>
<dbReference type="NCBIfam" id="TIGR00247">
    <property type="entry name" value="endolytic transglycosylase MltG"/>
    <property type="match status" value="1"/>
</dbReference>
<proteinExistence type="inferred from homology"/>
<keyword evidence="1" id="KW-1003">Cell membrane</keyword>
<comment type="similarity">
    <text evidence="1">Belongs to the transglycosylase MltG family.</text>
</comment>
<evidence type="ECO:0000313" key="3">
    <source>
        <dbReference type="Proteomes" id="UP000463961"/>
    </source>
</evidence>
<name>A0A679I4H7_9RHOO</name>
<reference evidence="3" key="1">
    <citation type="submission" date="2020-01" db="EMBL/GenBank/DDBJ databases">
        <title>Phosphoaccumulans saitamaens gen. nov., sp. nov., a polyphosphate accumulating bacterium isolated from surface river water.</title>
        <authorList>
            <person name="Watanabe K."/>
            <person name="Suda W."/>
        </authorList>
    </citation>
    <scope>NUCLEOTIDE SEQUENCE [LARGE SCALE GENOMIC DNA]</scope>
    <source>
        <strain evidence="3">ICHIAU1</strain>
    </source>
</reference>
<dbReference type="AlphaFoldDB" id="A0A679I4H7"/>
<dbReference type="RefSeq" id="WP_162049877.1">
    <property type="nucleotide sequence ID" value="NZ_AP019011.1"/>
</dbReference>
<dbReference type="Gene3D" id="3.30.160.60">
    <property type="entry name" value="Classic Zinc Finger"/>
    <property type="match status" value="1"/>
</dbReference>
<dbReference type="EC" id="4.2.2.29" evidence="1"/>